<feature type="chain" id="PRO_5013324760" description="Ion channel protein Tsx" evidence="1">
    <location>
        <begin position="21"/>
        <end position="243"/>
    </location>
</feature>
<evidence type="ECO:0000313" key="3">
    <source>
        <dbReference type="Proteomes" id="UP000202440"/>
    </source>
</evidence>
<accession>A0A222FFF6</accession>
<evidence type="ECO:0008006" key="4">
    <source>
        <dbReference type="Google" id="ProtNLM"/>
    </source>
</evidence>
<dbReference type="SUPFAM" id="SSF111364">
    <property type="entry name" value="Tsx-like channel"/>
    <property type="match status" value="1"/>
</dbReference>
<dbReference type="OrthoDB" id="104801at2"/>
<dbReference type="GO" id="GO:0009279">
    <property type="term" value="C:cell outer membrane"/>
    <property type="evidence" value="ECO:0007669"/>
    <property type="project" value="InterPro"/>
</dbReference>
<dbReference type="AlphaFoldDB" id="A0A222FFF6"/>
<evidence type="ECO:0000313" key="2">
    <source>
        <dbReference type="EMBL" id="ASP37362.1"/>
    </source>
</evidence>
<keyword evidence="3" id="KW-1185">Reference proteome</keyword>
<dbReference type="EMBL" id="CP022530">
    <property type="protein sequence ID" value="ASP37362.1"/>
    <property type="molecule type" value="Genomic_DNA"/>
</dbReference>
<evidence type="ECO:0000256" key="1">
    <source>
        <dbReference type="SAM" id="SignalP"/>
    </source>
</evidence>
<keyword evidence="1" id="KW-0732">Signal</keyword>
<sequence>MKKAIIGTLLASAVVIPAQAEQYWADNSVSVLYGEDYKLVPDEKLTTMTLEHASGHSWGGLFFFVDRHVGETPEGGTQFKETYGEFSPKFTVLKMDGFVSAINAAFTYEFGSTNDASGQQDNYLYGVGADLNVPGMNYFGATYYYANNENVENDHQLTLTYGWNKGNFNIDGYIDYSTATEDLNAQFHFNPQITYNVGPALGLKNKIKVGVEYSYWNNKFGLNFIDDEDKDQNAVSFMVKAHL</sequence>
<name>A0A222FFF6_9GAMM</name>
<organism evidence="2 3">
    <name type="scientific">Bacterioplanes sanyensis</name>
    <dbReference type="NCBI Taxonomy" id="1249553"/>
    <lineage>
        <taxon>Bacteria</taxon>
        <taxon>Pseudomonadati</taxon>
        <taxon>Pseudomonadota</taxon>
        <taxon>Gammaproteobacteria</taxon>
        <taxon>Oceanospirillales</taxon>
        <taxon>Oceanospirillaceae</taxon>
        <taxon>Bacterioplanes</taxon>
    </lineage>
</organism>
<dbReference type="InterPro" id="IPR036777">
    <property type="entry name" value="Channel_Tsx-like_sf"/>
</dbReference>
<reference evidence="2 3" key="1">
    <citation type="submission" date="2017-07" db="EMBL/GenBank/DDBJ databases">
        <title>Annotated genome sequence of Bacterioplanes sanyensis isolated from Red Sea.</title>
        <authorList>
            <person name="Rehman Z.U."/>
        </authorList>
    </citation>
    <scope>NUCLEOTIDE SEQUENCE [LARGE SCALE GENOMIC DNA]</scope>
    <source>
        <strain evidence="2 3">NV9</strain>
    </source>
</reference>
<dbReference type="Proteomes" id="UP000202440">
    <property type="component" value="Chromosome"/>
</dbReference>
<proteinExistence type="predicted"/>
<dbReference type="RefSeq" id="WP_094058580.1">
    <property type="nucleotide sequence ID" value="NZ_CP022530.1"/>
</dbReference>
<dbReference type="Gene3D" id="2.40.230.20">
    <property type="entry name" value="Nucleoside-specific channel-forming protein, Tsx-like"/>
    <property type="match status" value="1"/>
</dbReference>
<dbReference type="KEGG" id="bsan:CHH28_01095"/>
<feature type="signal peptide" evidence="1">
    <location>
        <begin position="1"/>
        <end position="20"/>
    </location>
</feature>
<gene>
    <name evidence="2" type="ORF">CHH28_01095</name>
</gene>
<protein>
    <recommendedName>
        <fullName evidence="4">Ion channel protein Tsx</fullName>
    </recommendedName>
</protein>